<evidence type="ECO:0000313" key="3">
    <source>
        <dbReference type="Proteomes" id="UP001367316"/>
    </source>
</evidence>
<keyword evidence="1" id="KW-0472">Membrane</keyword>
<gene>
    <name evidence="2" type="ORF">JOL62DRAFT_624832</name>
</gene>
<keyword evidence="3" id="KW-1185">Reference proteome</keyword>
<keyword evidence="1" id="KW-0812">Transmembrane</keyword>
<feature type="transmembrane region" description="Helical" evidence="1">
    <location>
        <begin position="157"/>
        <end position="184"/>
    </location>
</feature>
<protein>
    <submittedName>
        <fullName evidence="2">Uncharacterized protein</fullName>
    </submittedName>
</protein>
<accession>A0ABR1N171</accession>
<organism evidence="2 3">
    <name type="scientific">Phyllosticta paracitricarpa</name>
    <dbReference type="NCBI Taxonomy" id="2016321"/>
    <lineage>
        <taxon>Eukaryota</taxon>
        <taxon>Fungi</taxon>
        <taxon>Dikarya</taxon>
        <taxon>Ascomycota</taxon>
        <taxon>Pezizomycotina</taxon>
        <taxon>Dothideomycetes</taxon>
        <taxon>Dothideomycetes incertae sedis</taxon>
        <taxon>Botryosphaeriales</taxon>
        <taxon>Phyllostictaceae</taxon>
        <taxon>Phyllosticta</taxon>
    </lineage>
</organism>
<reference evidence="2 3" key="1">
    <citation type="submission" date="2024-04" db="EMBL/GenBank/DDBJ databases">
        <title>Phyllosticta paracitricarpa is synonymous to the EU quarantine fungus P. citricarpa based on phylogenomic analyses.</title>
        <authorList>
            <consortium name="Lawrence Berkeley National Laboratory"/>
            <person name="Van ingen-buijs V.A."/>
            <person name="Van westerhoven A.C."/>
            <person name="Haridas S."/>
            <person name="Skiadas P."/>
            <person name="Martin F."/>
            <person name="Groenewald J.Z."/>
            <person name="Crous P.W."/>
            <person name="Seidl M.F."/>
        </authorList>
    </citation>
    <scope>NUCLEOTIDE SEQUENCE [LARGE SCALE GENOMIC DNA]</scope>
    <source>
        <strain evidence="2 3">CBS 141358</strain>
    </source>
</reference>
<comment type="caution">
    <text evidence="2">The sequence shown here is derived from an EMBL/GenBank/DDBJ whole genome shotgun (WGS) entry which is preliminary data.</text>
</comment>
<feature type="transmembrane region" description="Helical" evidence="1">
    <location>
        <begin position="74"/>
        <end position="97"/>
    </location>
</feature>
<feature type="transmembrane region" description="Helical" evidence="1">
    <location>
        <begin position="12"/>
        <end position="34"/>
    </location>
</feature>
<proteinExistence type="predicted"/>
<feature type="transmembrane region" description="Helical" evidence="1">
    <location>
        <begin position="40"/>
        <end position="62"/>
    </location>
</feature>
<sequence length="397" mass="43175">MPVDNNASERHLTIAFSAFMLYFNATLLACVVYFSSQLPFGISGSFIAYFFVASALCLLGLVGSVKRFEPFVSIFANHVLLDAILLTIPRVAFLAFLSTLPTSICSASDFPNFFLPPTSPTLPGADTARIHAYAGSYGGAATSQGHFWSEDRDQCFVVVNTLMGVAACLAVMTGVAQWCVALRVRKFAQALRRQSLVEQPVEGDQVVFVAVDEKRGLEKHMTMHDTDWFLGFGFSLFWVWEKHLVASHAELSGGAEEEEEEEKRMENARTRTRDWFIGMGFEIVCAAAAAASAAALCVSAAALSVSASPRNPPTPSLHCAPWSSHSPITTYPSPRFVDGPPGRCGCINLPQTGTLYSRPFNTPSPTALSMIAVVARLRVLENERHTEQDAALIECCN</sequence>
<name>A0ABR1N171_9PEZI</name>
<evidence type="ECO:0000313" key="2">
    <source>
        <dbReference type="EMBL" id="KAK7608955.1"/>
    </source>
</evidence>
<keyword evidence="1" id="KW-1133">Transmembrane helix</keyword>
<dbReference type="EMBL" id="JBBPBF010000026">
    <property type="protein sequence ID" value="KAK7608955.1"/>
    <property type="molecule type" value="Genomic_DNA"/>
</dbReference>
<dbReference type="Proteomes" id="UP001367316">
    <property type="component" value="Unassembled WGS sequence"/>
</dbReference>
<evidence type="ECO:0000256" key="1">
    <source>
        <dbReference type="SAM" id="Phobius"/>
    </source>
</evidence>
<feature type="transmembrane region" description="Helical" evidence="1">
    <location>
        <begin position="275"/>
        <end position="303"/>
    </location>
</feature>